<feature type="domain" description="Bacterial bifunctional deaminase-reductase C-terminal" evidence="1">
    <location>
        <begin position="4"/>
        <end position="183"/>
    </location>
</feature>
<sequence length="196" mass="21731">MTMRKVVAGMQMSIDGLIDGPDGYTDWVDSWSDTFDLLPEIDACVLGNGMYSGYEQYWSAIKRDPQAPLEFTGQLPTPEEIEYTDFALGTPHYVLSKTRSDVEWENARIVRDVSEIETLRQAPGRTIYVVGGARTVSSLMDHGLIDELRLTIHPLVVGKGKALFDTVAERHHVQLDNVKRLDGGKVCLVYKVGGGA</sequence>
<dbReference type="AlphaFoldDB" id="A0A9Q9D9U6"/>
<accession>A0A9Q9D9U6</accession>
<gene>
    <name evidence="2" type="ORF">NE863_03105</name>
</gene>
<dbReference type="InterPro" id="IPR002734">
    <property type="entry name" value="RibDG_C"/>
</dbReference>
<dbReference type="InterPro" id="IPR024072">
    <property type="entry name" value="DHFR-like_dom_sf"/>
</dbReference>
<dbReference type="EMBL" id="CP098807">
    <property type="protein sequence ID" value="USJ23993.1"/>
    <property type="molecule type" value="Genomic_DNA"/>
</dbReference>
<organism evidence="2 3">
    <name type="scientific">Ensifer adhaerens</name>
    <name type="common">Sinorhizobium morelense</name>
    <dbReference type="NCBI Taxonomy" id="106592"/>
    <lineage>
        <taxon>Bacteria</taxon>
        <taxon>Pseudomonadati</taxon>
        <taxon>Pseudomonadota</taxon>
        <taxon>Alphaproteobacteria</taxon>
        <taxon>Hyphomicrobiales</taxon>
        <taxon>Rhizobiaceae</taxon>
        <taxon>Sinorhizobium/Ensifer group</taxon>
        <taxon>Ensifer</taxon>
    </lineage>
</organism>
<dbReference type="GO" id="GO:0009231">
    <property type="term" value="P:riboflavin biosynthetic process"/>
    <property type="evidence" value="ECO:0007669"/>
    <property type="project" value="InterPro"/>
</dbReference>
<reference evidence="2" key="1">
    <citation type="submission" date="2022-06" db="EMBL/GenBank/DDBJ databases">
        <title>Physiological and biochemical characterization and genomic elucidation of a strain of the genus Ensifer adhaerens M8 that combines arsenic oxidation and chromium reduction.</title>
        <authorList>
            <person name="Li X."/>
            <person name="Yu c."/>
        </authorList>
    </citation>
    <scope>NUCLEOTIDE SEQUENCE</scope>
    <source>
        <strain evidence="2">M8</strain>
    </source>
</reference>
<evidence type="ECO:0000313" key="2">
    <source>
        <dbReference type="EMBL" id="USJ23993.1"/>
    </source>
</evidence>
<name>A0A9Q9D9U6_ENSAD</name>
<dbReference type="PANTHER" id="PTHR38011:SF11">
    <property type="entry name" value="2,5-DIAMINO-6-RIBOSYLAMINO-4(3H)-PYRIMIDINONE 5'-PHOSPHATE REDUCTASE"/>
    <property type="match status" value="1"/>
</dbReference>
<dbReference type="GO" id="GO:0008703">
    <property type="term" value="F:5-amino-6-(5-phosphoribosylamino)uracil reductase activity"/>
    <property type="evidence" value="ECO:0007669"/>
    <property type="project" value="InterPro"/>
</dbReference>
<dbReference type="Gene3D" id="3.40.430.10">
    <property type="entry name" value="Dihydrofolate Reductase, subunit A"/>
    <property type="match status" value="1"/>
</dbReference>
<evidence type="ECO:0000313" key="3">
    <source>
        <dbReference type="Proteomes" id="UP001055460"/>
    </source>
</evidence>
<protein>
    <submittedName>
        <fullName evidence="2">Dihydrofolate reductase family protein</fullName>
    </submittedName>
</protein>
<dbReference type="Proteomes" id="UP001055460">
    <property type="component" value="Chromosome"/>
</dbReference>
<dbReference type="InterPro" id="IPR050765">
    <property type="entry name" value="Riboflavin_Biosynth_HTPR"/>
</dbReference>
<dbReference type="PANTHER" id="PTHR38011">
    <property type="entry name" value="DIHYDROFOLATE REDUCTASE FAMILY PROTEIN (AFU_ORTHOLOGUE AFUA_8G06820)"/>
    <property type="match status" value="1"/>
</dbReference>
<evidence type="ECO:0000259" key="1">
    <source>
        <dbReference type="Pfam" id="PF01872"/>
    </source>
</evidence>
<proteinExistence type="predicted"/>
<dbReference type="Pfam" id="PF01872">
    <property type="entry name" value="RibD_C"/>
    <property type="match status" value="1"/>
</dbReference>
<dbReference type="RefSeq" id="WP_246807058.1">
    <property type="nucleotide sequence ID" value="NZ_CP098807.1"/>
</dbReference>
<dbReference type="SUPFAM" id="SSF53597">
    <property type="entry name" value="Dihydrofolate reductase-like"/>
    <property type="match status" value="1"/>
</dbReference>